<accession>A0ABW9YWA8</accession>
<proteinExistence type="predicted"/>
<dbReference type="Gene3D" id="3.30.70.940">
    <property type="entry name" value="NusG, N-terminal domain"/>
    <property type="match status" value="1"/>
</dbReference>
<dbReference type="InterPro" id="IPR006645">
    <property type="entry name" value="NGN-like_dom"/>
</dbReference>
<dbReference type="RefSeq" id="WP_161725987.1">
    <property type="nucleotide sequence ID" value="NZ_JAAAXI010000027.1"/>
</dbReference>
<dbReference type="Proteomes" id="UP000818323">
    <property type="component" value="Unassembled WGS sequence"/>
</dbReference>
<dbReference type="Pfam" id="PF02357">
    <property type="entry name" value="NusG"/>
    <property type="match status" value="1"/>
</dbReference>
<organism evidence="3 4">
    <name type="scientific">Microvirga arsenatis</name>
    <dbReference type="NCBI Taxonomy" id="2692265"/>
    <lineage>
        <taxon>Bacteria</taxon>
        <taxon>Pseudomonadati</taxon>
        <taxon>Pseudomonadota</taxon>
        <taxon>Alphaproteobacteria</taxon>
        <taxon>Hyphomicrobiales</taxon>
        <taxon>Methylobacteriaceae</taxon>
        <taxon>Microvirga</taxon>
    </lineage>
</organism>
<protein>
    <submittedName>
        <fullName evidence="3">Antitermination protein NusG</fullName>
    </submittedName>
</protein>
<evidence type="ECO:0000259" key="2">
    <source>
        <dbReference type="Pfam" id="PF02357"/>
    </source>
</evidence>
<feature type="domain" description="NusG-like N-terminal" evidence="2">
    <location>
        <begin position="38"/>
        <end position="98"/>
    </location>
</feature>
<dbReference type="InterPro" id="IPR036735">
    <property type="entry name" value="NGN_dom_sf"/>
</dbReference>
<keyword evidence="4" id="KW-1185">Reference proteome</keyword>
<evidence type="ECO:0000256" key="1">
    <source>
        <dbReference type="ARBA" id="ARBA00023163"/>
    </source>
</evidence>
<evidence type="ECO:0000313" key="4">
    <source>
        <dbReference type="Proteomes" id="UP000818323"/>
    </source>
</evidence>
<comment type="caution">
    <text evidence="3">The sequence shown here is derived from an EMBL/GenBank/DDBJ whole genome shotgun (WGS) entry which is preliminary data.</text>
</comment>
<dbReference type="EMBL" id="JAAAXJ010000003">
    <property type="protein sequence ID" value="NBJ24107.1"/>
    <property type="molecule type" value="Genomic_DNA"/>
</dbReference>
<sequence>MAKNRRKKHRRYLETPKVTPSHFIRLERLKVVIDESRKWYVVRVNAKTEVKVQRGLEQAGFTTYRPVDTDMVRRRGRVYEVGKRPAAGYLFVGVTPDKCGHEELWAYHDRIVAGDQPFTVIDQEGRELVCDARMVQERPFYRVMGPFGVKQLQRFADRIRPPLVAALWYKGEVLGHFPAIHSGLVEGEKLLLTNVFEKLETLAA</sequence>
<dbReference type="SUPFAM" id="SSF82679">
    <property type="entry name" value="N-utilization substance G protein NusG, N-terminal domain"/>
    <property type="match status" value="1"/>
</dbReference>
<evidence type="ECO:0000313" key="3">
    <source>
        <dbReference type="EMBL" id="NBJ24107.1"/>
    </source>
</evidence>
<reference evidence="3 4" key="1">
    <citation type="submission" date="2020-01" db="EMBL/GenBank/DDBJ databases">
        <title>Microvirga sp. nov., an arsenate reduction bacterium isolated from Tibet hotspring sediments.</title>
        <authorList>
            <person name="Yuan C.-G."/>
        </authorList>
    </citation>
    <scope>NUCLEOTIDE SEQUENCE [LARGE SCALE GENOMIC DNA]</scope>
    <source>
        <strain evidence="3 4">SYSU G3D203</strain>
    </source>
</reference>
<name>A0ABW9YWA8_9HYPH</name>
<gene>
    <name evidence="3" type="ORF">GR303_07025</name>
</gene>
<keyword evidence="1" id="KW-0804">Transcription</keyword>